<evidence type="ECO:0000313" key="2">
    <source>
        <dbReference type="Proteomes" id="UP000184268"/>
    </source>
</evidence>
<sequence>MAWRQSGFSISSRPVLVWGLLLAWGLVLAGCSSEPYVEDPKYSFSELEQVQRIENYRMNSWEALDNQAVLIQQSPRTWYLLILQRPDPNLTFANVVLVSSTVGSVEARFDTVSTPLERGRKTHIERIYKVDGKEQYQAVKAQIANGVEALAQDDTQSDEGSMPQ</sequence>
<protein>
    <submittedName>
        <fullName evidence="1">Uncharacterized protein</fullName>
    </submittedName>
</protein>
<evidence type="ECO:0000313" key="1">
    <source>
        <dbReference type="EMBL" id="SHH73396.1"/>
    </source>
</evidence>
<reference evidence="1 2" key="1">
    <citation type="submission" date="2016-11" db="EMBL/GenBank/DDBJ databases">
        <authorList>
            <person name="Jaros S."/>
            <person name="Januszkiewicz K."/>
            <person name="Wedrychowicz H."/>
        </authorList>
    </citation>
    <scope>NUCLEOTIDE SEQUENCE [LARGE SCALE GENOMIC DNA]</scope>
    <source>
        <strain evidence="1 2">DSM 16917</strain>
    </source>
</reference>
<dbReference type="RefSeq" id="WP_067656494.1">
    <property type="nucleotide sequence ID" value="NZ_FQXG01000004.1"/>
</dbReference>
<gene>
    <name evidence="1" type="ORF">SAMN02745129_2728</name>
</gene>
<dbReference type="Proteomes" id="UP000184268">
    <property type="component" value="Unassembled WGS sequence"/>
</dbReference>
<dbReference type="InterPro" id="IPR045500">
    <property type="entry name" value="DUF6491"/>
</dbReference>
<dbReference type="AlphaFoldDB" id="A0A1M5VDV8"/>
<proteinExistence type="predicted"/>
<organism evidence="1 2">
    <name type="scientific">Ferrimonas marina</name>
    <dbReference type="NCBI Taxonomy" id="299255"/>
    <lineage>
        <taxon>Bacteria</taxon>
        <taxon>Pseudomonadati</taxon>
        <taxon>Pseudomonadota</taxon>
        <taxon>Gammaproteobacteria</taxon>
        <taxon>Alteromonadales</taxon>
        <taxon>Ferrimonadaceae</taxon>
        <taxon>Ferrimonas</taxon>
    </lineage>
</organism>
<dbReference type="OrthoDB" id="9155375at2"/>
<keyword evidence="2" id="KW-1185">Reference proteome</keyword>
<dbReference type="PROSITE" id="PS51257">
    <property type="entry name" value="PROKAR_LIPOPROTEIN"/>
    <property type="match status" value="1"/>
</dbReference>
<dbReference type="Pfam" id="PF20101">
    <property type="entry name" value="DUF6491"/>
    <property type="match status" value="1"/>
</dbReference>
<name>A0A1M5VDV8_9GAMM</name>
<dbReference type="EMBL" id="FQXG01000004">
    <property type="protein sequence ID" value="SHH73396.1"/>
    <property type="molecule type" value="Genomic_DNA"/>
</dbReference>
<accession>A0A1M5VDV8</accession>